<name>A0A1V5ZMK3_9BACT</name>
<gene>
    <name evidence="1" type="ORF">BWY04_00817</name>
</gene>
<accession>A0A1V5ZMK3</accession>
<evidence type="ECO:0000313" key="1">
    <source>
        <dbReference type="EMBL" id="OQB41483.1"/>
    </source>
</evidence>
<dbReference type="AlphaFoldDB" id="A0A1V5ZMK3"/>
<dbReference type="Proteomes" id="UP000485621">
    <property type="component" value="Unassembled WGS sequence"/>
</dbReference>
<organism evidence="1">
    <name type="scientific">candidate division CPR1 bacterium ADurb.Bin160</name>
    <dbReference type="NCBI Taxonomy" id="1852826"/>
    <lineage>
        <taxon>Bacteria</taxon>
        <taxon>candidate division CPR1</taxon>
    </lineage>
</organism>
<comment type="caution">
    <text evidence="1">The sequence shown here is derived from an EMBL/GenBank/DDBJ whole genome shotgun (WGS) entry which is preliminary data.</text>
</comment>
<reference evidence="1" key="1">
    <citation type="submission" date="2017-02" db="EMBL/GenBank/DDBJ databases">
        <title>Delving into the versatile metabolic prowess of the omnipresent phylum Bacteroidetes.</title>
        <authorList>
            <person name="Nobu M.K."/>
            <person name="Mei R."/>
            <person name="Narihiro T."/>
            <person name="Kuroda K."/>
            <person name="Liu W.-T."/>
        </authorList>
    </citation>
    <scope>NUCLEOTIDE SEQUENCE</scope>
    <source>
        <strain evidence="1">ADurb.Bin160</strain>
    </source>
</reference>
<dbReference type="EMBL" id="MWDB01000016">
    <property type="protein sequence ID" value="OQB41483.1"/>
    <property type="molecule type" value="Genomic_DNA"/>
</dbReference>
<protein>
    <submittedName>
        <fullName evidence="1">Uncharacterized protein</fullName>
    </submittedName>
</protein>
<proteinExistence type="predicted"/>
<sequence length="100" mass="11725">MKKANQLLIKTKVVDVKKLTEQNKNFDCDNKFSENILYCGLLGSDNNLSDNFLNLIYNEYLWYRLFMEYYSTNLSTNPDLSNLISNSNAEKLKDNKEKII</sequence>